<dbReference type="Pfam" id="PF13439">
    <property type="entry name" value="Glyco_transf_4"/>
    <property type="match status" value="1"/>
</dbReference>
<dbReference type="GO" id="GO:0016757">
    <property type="term" value="F:glycosyltransferase activity"/>
    <property type="evidence" value="ECO:0007669"/>
    <property type="project" value="InterPro"/>
</dbReference>
<dbReference type="EMBL" id="CP014163">
    <property type="protein sequence ID" value="AMB99551.1"/>
    <property type="molecule type" value="Genomic_DNA"/>
</dbReference>
<keyword evidence="2" id="KW-1185">Reference proteome</keyword>
<dbReference type="AlphaFoldDB" id="A0A109RHX1"/>
<protein>
    <submittedName>
        <fullName evidence="1">Uncharacterized protein</fullName>
    </submittedName>
</protein>
<dbReference type="KEGG" id="auh:AWM75_05865"/>
<reference evidence="2" key="2">
    <citation type="submission" date="2016-01" db="EMBL/GenBank/DDBJ databases">
        <title>Six Aerococcus type strain genome sequencing and assembly using PacBio and Illumina Hiseq.</title>
        <authorList>
            <person name="Carkaci D."/>
            <person name="Dargis R."/>
            <person name="Nielsen X.C."/>
            <person name="Skovgaard O."/>
            <person name="Fuursted K."/>
            <person name="Christensen J.J."/>
        </authorList>
    </citation>
    <scope>NUCLEOTIDE SEQUENCE [LARGE SCALE GENOMIC DNA]</scope>
    <source>
        <strain evidence="2">CCUG42038B</strain>
    </source>
</reference>
<dbReference type="Gene3D" id="3.40.50.2000">
    <property type="entry name" value="Glycogen Phosphorylase B"/>
    <property type="match status" value="2"/>
</dbReference>
<dbReference type="Pfam" id="PF00534">
    <property type="entry name" value="Glycos_transf_1"/>
    <property type="match status" value="1"/>
</dbReference>
<dbReference type="InterPro" id="IPR001296">
    <property type="entry name" value="Glyco_trans_1"/>
</dbReference>
<dbReference type="Proteomes" id="UP000062260">
    <property type="component" value="Chromosome"/>
</dbReference>
<dbReference type="PANTHER" id="PTHR12526:SF630">
    <property type="entry name" value="GLYCOSYLTRANSFERASE"/>
    <property type="match status" value="1"/>
</dbReference>
<dbReference type="PANTHER" id="PTHR12526">
    <property type="entry name" value="GLYCOSYLTRANSFERASE"/>
    <property type="match status" value="1"/>
</dbReference>
<proteinExistence type="predicted"/>
<evidence type="ECO:0000313" key="1">
    <source>
        <dbReference type="EMBL" id="AMB99551.1"/>
    </source>
</evidence>
<gene>
    <name evidence="1" type="ORF">AWM75_05865</name>
</gene>
<sequence>MRILQIMSGFGGGISSFIMNKAKQMPKYGVIFDVATYDECNQEFEQAISGTGGQIYRLANPKKAGYQAFKRSLLLAFEAHHYDAVHCHIAGYRALAYYHIAHPFVDNQFYLHAHTVRRLDTLGRKGRLLAAVERRINSHLSKAYLGCGRMANQSFYRLDLPESEMMVVPNSIEAQDFILSDQDQVKRREQLKAQLAINPNSYLIGHIGRLVAVKNHEKTLEIAALAKNQGLNLCFLIIGSGPRESELQKLVDQRGLSDYVKFTGRLAPISAYFAGLDALLLPSFTEGFPTTIVESQAAGVPALVSNRVTDEVDFGIDLVTYLPLEADSQVWLKHLLTSLEQAIPDSGHRMQVLEAKRFTNQASAQLYVDFMAGRISHFHL</sequence>
<dbReference type="STRING" id="128944.AWM75_05865"/>
<name>A0A109RHX1_9LACT</name>
<evidence type="ECO:0000313" key="2">
    <source>
        <dbReference type="Proteomes" id="UP000062260"/>
    </source>
</evidence>
<organism evidence="1 2">
    <name type="scientific">Aerococcus urinaehominis</name>
    <dbReference type="NCBI Taxonomy" id="128944"/>
    <lineage>
        <taxon>Bacteria</taxon>
        <taxon>Bacillati</taxon>
        <taxon>Bacillota</taxon>
        <taxon>Bacilli</taxon>
        <taxon>Lactobacillales</taxon>
        <taxon>Aerococcaceae</taxon>
        <taxon>Aerococcus</taxon>
    </lineage>
</organism>
<reference evidence="1 2" key="1">
    <citation type="journal article" date="2016" name="Genome Announc.">
        <title>Complete Genome Sequences of Aerococcus christensenii CCUG 28831T, Aerococcus sanguinicola CCUG 43001T, Aerococcus urinae CCUG 36881T, Aerococcus urinaeequi CCUG 28094T, Aerococcus urinaehominis CCUG 42038 BT, and Aerococcus viridans CCUG 4311T.</title>
        <authorList>
            <person name="Carkaci D."/>
            <person name="Dargis R."/>
            <person name="Nielsen X.C."/>
            <person name="Skovgaard O."/>
            <person name="Fuursted K."/>
            <person name="Christensen J.J."/>
        </authorList>
    </citation>
    <scope>NUCLEOTIDE SEQUENCE [LARGE SCALE GENOMIC DNA]</scope>
    <source>
        <strain evidence="1 2">CCUG42038B</strain>
    </source>
</reference>
<dbReference type="SUPFAM" id="SSF53756">
    <property type="entry name" value="UDP-Glycosyltransferase/glycogen phosphorylase"/>
    <property type="match status" value="1"/>
</dbReference>
<dbReference type="InterPro" id="IPR028098">
    <property type="entry name" value="Glyco_trans_4-like_N"/>
</dbReference>
<accession>A0A109RHX1</accession>